<name>A0A514TVR6_9CAUD</name>
<reference evidence="2 3" key="1">
    <citation type="submission" date="2019-06" db="EMBL/GenBank/DDBJ databases">
        <title>Complete genome sequence of Aeromonas hydrophila bacteriophage D3.</title>
        <authorList>
            <person name="Rai S."/>
            <person name="Tyagi A."/>
            <person name="Kumar N."/>
            <person name="Singh N."/>
        </authorList>
    </citation>
    <scope>NUCLEOTIDE SEQUENCE [LARGE SCALE GENOMIC DNA]</scope>
</reference>
<organism evidence="2 3">
    <name type="scientific">Aeromonas phage D3</name>
    <dbReference type="NCBI Taxonomy" id="2593327"/>
    <lineage>
        <taxon>Viruses</taxon>
        <taxon>Duplodnaviria</taxon>
        <taxon>Heunggongvirae</taxon>
        <taxon>Uroviricota</taxon>
        <taxon>Caudoviricetes</taxon>
        <taxon>Chimalliviridae</taxon>
        <taxon>Ludhianavirus</taxon>
        <taxon>Ludhianavirus D3</taxon>
    </lineage>
</organism>
<accession>A0A514TVR6</accession>
<feature type="compositionally biased region" description="Polar residues" evidence="1">
    <location>
        <begin position="270"/>
        <end position="285"/>
    </location>
</feature>
<proteinExistence type="predicted"/>
<protein>
    <recommendedName>
        <fullName evidence="4">Baseplate protein</fullName>
    </recommendedName>
</protein>
<dbReference type="Proteomes" id="UP000319658">
    <property type="component" value="Segment"/>
</dbReference>
<evidence type="ECO:0000313" key="2">
    <source>
        <dbReference type="EMBL" id="QDJ97119.1"/>
    </source>
</evidence>
<evidence type="ECO:0000256" key="1">
    <source>
        <dbReference type="SAM" id="MobiDB-lite"/>
    </source>
</evidence>
<gene>
    <name evidence="2" type="ORF">D3_0121</name>
</gene>
<feature type="compositionally biased region" description="Low complexity" evidence="1">
    <location>
        <begin position="286"/>
        <end position="305"/>
    </location>
</feature>
<evidence type="ECO:0008006" key="4">
    <source>
        <dbReference type="Google" id="ProtNLM"/>
    </source>
</evidence>
<sequence>MIDNVLECFGVGEVLEDKQTNTDEVLVYIPSLFPEADGGLQASVEDVEVTTQSPTGDTHSSKALRSNGTPCIWLPFNTNRITSPDVRKGSKVVVYKFKGTNTYRWMYFGMDGTLRLETIIWAISASPKVNEDSPFNTDNYYIFLISTHTKKFQLLTGQGNGEPTSYAITLDTGNGGFSLVDGEENAFVLNSMEHMWAFQNQEKSIVAIEKKNITATCEDTMLLRAKEKIAVKTKVLDIQCEESMNLDIGKQTNLLSPNIFVKGNVTHEGNTEQTGNYNQTGNFANTGNVTSGGTVTGQSGVKSGSNDLDSHKHGKVQNGNGVTDVAKT</sequence>
<evidence type="ECO:0000313" key="3">
    <source>
        <dbReference type="Proteomes" id="UP000319658"/>
    </source>
</evidence>
<feature type="region of interest" description="Disordered" evidence="1">
    <location>
        <begin position="270"/>
        <end position="328"/>
    </location>
</feature>
<dbReference type="EMBL" id="MN102098">
    <property type="protein sequence ID" value="QDJ97119.1"/>
    <property type="molecule type" value="Genomic_DNA"/>
</dbReference>
<keyword evidence="3" id="KW-1185">Reference proteome</keyword>